<evidence type="ECO:0000313" key="7">
    <source>
        <dbReference type="Proteomes" id="UP001385892"/>
    </source>
</evidence>
<dbReference type="SMART" id="SM00100">
    <property type="entry name" value="cNMP"/>
    <property type="match status" value="1"/>
</dbReference>
<evidence type="ECO:0000256" key="2">
    <source>
        <dbReference type="ARBA" id="ARBA00023125"/>
    </source>
</evidence>
<dbReference type="CDD" id="cd00038">
    <property type="entry name" value="CAP_ED"/>
    <property type="match status" value="1"/>
</dbReference>
<accession>A0ABU8WN34</accession>
<keyword evidence="7" id="KW-1185">Reference proteome</keyword>
<evidence type="ECO:0000259" key="5">
    <source>
        <dbReference type="PROSITE" id="PS51063"/>
    </source>
</evidence>
<dbReference type="InterPro" id="IPR000595">
    <property type="entry name" value="cNMP-bd_dom"/>
</dbReference>
<dbReference type="Pfam" id="PF00027">
    <property type="entry name" value="cNMP_binding"/>
    <property type="match status" value="1"/>
</dbReference>
<dbReference type="PROSITE" id="PS51063">
    <property type="entry name" value="HTH_CRP_2"/>
    <property type="match status" value="1"/>
</dbReference>
<gene>
    <name evidence="6" type="ORF">WKW82_19870</name>
</gene>
<proteinExistence type="predicted"/>
<dbReference type="SUPFAM" id="SSF51206">
    <property type="entry name" value="cAMP-binding domain-like"/>
    <property type="match status" value="1"/>
</dbReference>
<evidence type="ECO:0000259" key="4">
    <source>
        <dbReference type="PROSITE" id="PS50042"/>
    </source>
</evidence>
<comment type="caution">
    <text evidence="6">The sequence shown here is derived from an EMBL/GenBank/DDBJ whole genome shotgun (WGS) entry which is preliminary data.</text>
</comment>
<dbReference type="Gene3D" id="2.60.120.10">
    <property type="entry name" value="Jelly Rolls"/>
    <property type="match status" value="1"/>
</dbReference>
<dbReference type="InterPro" id="IPR036390">
    <property type="entry name" value="WH_DNA-bd_sf"/>
</dbReference>
<dbReference type="InterPro" id="IPR012318">
    <property type="entry name" value="HTH_CRP"/>
</dbReference>
<name>A0ABU8WN34_9BURK</name>
<organism evidence="6 7">
    <name type="scientific">Variovorax rhizosphaerae</name>
    <dbReference type="NCBI Taxonomy" id="1836200"/>
    <lineage>
        <taxon>Bacteria</taxon>
        <taxon>Pseudomonadati</taxon>
        <taxon>Pseudomonadota</taxon>
        <taxon>Betaproteobacteria</taxon>
        <taxon>Burkholderiales</taxon>
        <taxon>Comamonadaceae</taxon>
        <taxon>Variovorax</taxon>
    </lineage>
</organism>
<dbReference type="RefSeq" id="WP_340344062.1">
    <property type="nucleotide sequence ID" value="NZ_JBBKZT010000009.1"/>
</dbReference>
<dbReference type="PANTHER" id="PTHR24567:SF74">
    <property type="entry name" value="HTH-TYPE TRANSCRIPTIONAL REGULATOR ARCR"/>
    <property type="match status" value="1"/>
</dbReference>
<dbReference type="Proteomes" id="UP001385892">
    <property type="component" value="Unassembled WGS sequence"/>
</dbReference>
<dbReference type="SUPFAM" id="SSF46785">
    <property type="entry name" value="Winged helix' DNA-binding domain"/>
    <property type="match status" value="1"/>
</dbReference>
<reference evidence="6 7" key="1">
    <citation type="submission" date="2024-03" db="EMBL/GenBank/DDBJ databases">
        <title>Novel species of the genus Variovorax.</title>
        <authorList>
            <person name="Liu Q."/>
            <person name="Xin Y.-H."/>
        </authorList>
    </citation>
    <scope>NUCLEOTIDE SEQUENCE [LARGE SCALE GENOMIC DNA]</scope>
    <source>
        <strain evidence="6 7">KACC 18900</strain>
    </source>
</reference>
<feature type="domain" description="Cyclic nucleotide-binding" evidence="4">
    <location>
        <begin position="15"/>
        <end position="135"/>
    </location>
</feature>
<dbReference type="EMBL" id="JBBKZT010000009">
    <property type="protein sequence ID" value="MEJ8848927.1"/>
    <property type="molecule type" value="Genomic_DNA"/>
</dbReference>
<dbReference type="InterPro" id="IPR014710">
    <property type="entry name" value="RmlC-like_jellyroll"/>
</dbReference>
<evidence type="ECO:0000256" key="3">
    <source>
        <dbReference type="ARBA" id="ARBA00023163"/>
    </source>
</evidence>
<dbReference type="InterPro" id="IPR050397">
    <property type="entry name" value="Env_Response_Regulators"/>
</dbReference>
<feature type="domain" description="HTH crp-type" evidence="5">
    <location>
        <begin position="149"/>
        <end position="219"/>
    </location>
</feature>
<dbReference type="SMART" id="SM00419">
    <property type="entry name" value="HTH_CRP"/>
    <property type="match status" value="1"/>
</dbReference>
<dbReference type="PROSITE" id="PS50042">
    <property type="entry name" value="CNMP_BINDING_3"/>
    <property type="match status" value="1"/>
</dbReference>
<evidence type="ECO:0000256" key="1">
    <source>
        <dbReference type="ARBA" id="ARBA00023015"/>
    </source>
</evidence>
<keyword evidence="1" id="KW-0805">Transcription regulation</keyword>
<dbReference type="Gene3D" id="1.10.10.10">
    <property type="entry name" value="Winged helix-like DNA-binding domain superfamily/Winged helix DNA-binding domain"/>
    <property type="match status" value="1"/>
</dbReference>
<evidence type="ECO:0000313" key="6">
    <source>
        <dbReference type="EMBL" id="MEJ8848927.1"/>
    </source>
</evidence>
<keyword evidence="3" id="KW-0804">Transcription</keyword>
<dbReference type="InterPro" id="IPR018490">
    <property type="entry name" value="cNMP-bd_dom_sf"/>
</dbReference>
<keyword evidence="2" id="KW-0238">DNA-binding</keyword>
<dbReference type="PANTHER" id="PTHR24567">
    <property type="entry name" value="CRP FAMILY TRANSCRIPTIONAL REGULATORY PROTEIN"/>
    <property type="match status" value="1"/>
</dbReference>
<protein>
    <submittedName>
        <fullName evidence="6">Crp/Fnr family transcriptional regulator</fullName>
    </submittedName>
</protein>
<dbReference type="InterPro" id="IPR036388">
    <property type="entry name" value="WH-like_DNA-bd_sf"/>
</dbReference>
<sequence>MQTAQIARLIQNLPFFQGLDEEVLTRLARESRVIRVQKREVIFRKGEPSCGSYVIAYGRVRQSLFSSQGVEKPLRVIETGGGFGDATLLKDLAHNTTTIALEDTALIFVPKATVLALLQADPQLTLRLLCSLAGRLHQAAVDIEEFFMHPPGARLASYLLRLVPPDAGEVSRVQLSLHKHLMAAQLNLTPETLSRYFREFCKLGLIELQGNCVTILDVRRLSQHATDKK</sequence>
<dbReference type="Pfam" id="PF13545">
    <property type="entry name" value="HTH_Crp_2"/>
    <property type="match status" value="1"/>
</dbReference>